<feature type="region of interest" description="Disordered" evidence="1">
    <location>
        <begin position="1"/>
        <end position="105"/>
    </location>
</feature>
<feature type="compositionally biased region" description="Pro residues" evidence="1">
    <location>
        <begin position="72"/>
        <end position="86"/>
    </location>
</feature>
<sequence length="210" mass="22737">MITRSGKLVPYIPPPPKGDSPTKKRPLQPEGTQVNVTVSATGQGTHTRWVRPSQPRHSTPVPGGSKTSDPFVTPPVWIPTEPPQPERIPRAKNTGGSPLQKRDRVGQPGIFNLAKTKALIEMESEDSEKDVFSAVGAHQRLQQTLAQALAVDHTTRRGPVKTRVGATGTLIIHDEDDCLASPFHSQPDPPPFQQLGPNGTYLVDSDMNGE</sequence>
<keyword evidence="3" id="KW-1185">Reference proteome</keyword>
<evidence type="ECO:0000313" key="3">
    <source>
        <dbReference type="Proteomes" id="UP001140091"/>
    </source>
</evidence>
<name>A0A9W8JMJ9_9AGAR</name>
<comment type="caution">
    <text evidence="2">The sequence shown here is derived from an EMBL/GenBank/DDBJ whole genome shotgun (WGS) entry which is preliminary data.</text>
</comment>
<accession>A0A9W8JMJ9</accession>
<evidence type="ECO:0000313" key="2">
    <source>
        <dbReference type="EMBL" id="KAJ2936643.1"/>
    </source>
</evidence>
<dbReference type="Proteomes" id="UP001140091">
    <property type="component" value="Unassembled WGS sequence"/>
</dbReference>
<proteinExistence type="predicted"/>
<dbReference type="OrthoDB" id="3044901at2759"/>
<dbReference type="AlphaFoldDB" id="A0A9W8JMJ9"/>
<organism evidence="2 3">
    <name type="scientific">Candolleomyces eurysporus</name>
    <dbReference type="NCBI Taxonomy" id="2828524"/>
    <lineage>
        <taxon>Eukaryota</taxon>
        <taxon>Fungi</taxon>
        <taxon>Dikarya</taxon>
        <taxon>Basidiomycota</taxon>
        <taxon>Agaricomycotina</taxon>
        <taxon>Agaricomycetes</taxon>
        <taxon>Agaricomycetidae</taxon>
        <taxon>Agaricales</taxon>
        <taxon>Agaricineae</taxon>
        <taxon>Psathyrellaceae</taxon>
        <taxon>Candolleomyces</taxon>
    </lineage>
</organism>
<evidence type="ECO:0000256" key="1">
    <source>
        <dbReference type="SAM" id="MobiDB-lite"/>
    </source>
</evidence>
<reference evidence="2" key="1">
    <citation type="submission" date="2022-06" db="EMBL/GenBank/DDBJ databases">
        <title>Genome Sequence of Candolleomyces eurysporus.</title>
        <authorList>
            <person name="Buettner E."/>
        </authorList>
    </citation>
    <scope>NUCLEOTIDE SEQUENCE</scope>
    <source>
        <strain evidence="2">VTCC 930004</strain>
    </source>
</reference>
<protein>
    <submittedName>
        <fullName evidence="2">Uncharacterized protein</fullName>
    </submittedName>
</protein>
<dbReference type="EMBL" id="JANBPK010000034">
    <property type="protein sequence ID" value="KAJ2936643.1"/>
    <property type="molecule type" value="Genomic_DNA"/>
</dbReference>
<feature type="region of interest" description="Disordered" evidence="1">
    <location>
        <begin position="180"/>
        <end position="210"/>
    </location>
</feature>
<feature type="non-terminal residue" evidence="2">
    <location>
        <position position="210"/>
    </location>
</feature>
<gene>
    <name evidence="2" type="ORF">H1R20_g449</name>
</gene>
<feature type="compositionally biased region" description="Polar residues" evidence="1">
    <location>
        <begin position="30"/>
        <end position="46"/>
    </location>
</feature>